<accession>A0A835HA81</accession>
<keyword evidence="1" id="KW-0472">Membrane</keyword>
<keyword evidence="1" id="KW-0812">Transmembrane</keyword>
<feature type="transmembrane region" description="Helical" evidence="1">
    <location>
        <begin position="199"/>
        <end position="220"/>
    </location>
</feature>
<dbReference type="GO" id="GO:0009734">
    <property type="term" value="P:auxin-activated signaling pathway"/>
    <property type="evidence" value="ECO:0007669"/>
    <property type="project" value="TreeGrafter"/>
</dbReference>
<dbReference type="AlphaFoldDB" id="A0A835HA81"/>
<dbReference type="PANTHER" id="PTHR31351:SF24">
    <property type="entry name" value="VAN3-BINDING PROTEIN-LIKE"/>
    <property type="match status" value="1"/>
</dbReference>
<name>A0A835HA81_9MAGN</name>
<dbReference type="EMBL" id="JADFTS010000007">
    <property type="protein sequence ID" value="KAF9595589.1"/>
    <property type="molecule type" value="Genomic_DNA"/>
</dbReference>
<dbReference type="Proteomes" id="UP000631114">
    <property type="component" value="Unassembled WGS sequence"/>
</dbReference>
<dbReference type="PANTHER" id="PTHR31351">
    <property type="entry name" value="EXPRESSED PROTEIN"/>
    <property type="match status" value="1"/>
</dbReference>
<keyword evidence="4" id="KW-1185">Reference proteome</keyword>
<organism evidence="3 4">
    <name type="scientific">Coptis chinensis</name>
    <dbReference type="NCBI Taxonomy" id="261450"/>
    <lineage>
        <taxon>Eukaryota</taxon>
        <taxon>Viridiplantae</taxon>
        <taxon>Streptophyta</taxon>
        <taxon>Embryophyta</taxon>
        <taxon>Tracheophyta</taxon>
        <taxon>Spermatophyta</taxon>
        <taxon>Magnoliopsida</taxon>
        <taxon>Ranunculales</taxon>
        <taxon>Ranunculaceae</taxon>
        <taxon>Coptidoideae</taxon>
        <taxon>Coptis</taxon>
    </lineage>
</organism>
<reference evidence="3 4" key="1">
    <citation type="submission" date="2020-10" db="EMBL/GenBank/DDBJ databases">
        <title>The Coptis chinensis genome and diversification of protoberbering-type alkaloids.</title>
        <authorList>
            <person name="Wang B."/>
            <person name="Shu S."/>
            <person name="Song C."/>
            <person name="Liu Y."/>
        </authorList>
    </citation>
    <scope>NUCLEOTIDE SEQUENCE [LARGE SCALE GENOMIC DNA]</scope>
    <source>
        <strain evidence="3">HL-2020</strain>
        <tissue evidence="3">Leaf</tissue>
    </source>
</reference>
<dbReference type="InterPro" id="IPR008546">
    <property type="entry name" value="VAN3-bd-like_auxin_canal"/>
</dbReference>
<dbReference type="Pfam" id="PF05703">
    <property type="entry name" value="Auxin_canalis"/>
    <property type="match status" value="1"/>
</dbReference>
<comment type="caution">
    <text evidence="3">The sequence shown here is derived from an EMBL/GenBank/DDBJ whole genome shotgun (WGS) entry which is preliminary data.</text>
</comment>
<sequence length="254" mass="29304">MGSGRYLSWKKSLDYVEEDQVMDIVVPASLLSIRPPQTPKELMEFLSRSWSISVEEISKALAHKQKPFVVDMPLFRNEEMVDAPQYLCKLVNMVNTRRASSVGKWFHNKEFRNNNKVKKKERARVDNARVHLCLKAWFESYWPLRGAVVLKARLPKEARNKATIIPYERGLTEICHSELEIMDSPCKGELLLWTQTCTIFTITLVIEAGVGIVVLVNCFVDKHDMNRQIKDKLGDRFSRAPFATLMVYLLCQTP</sequence>
<dbReference type="GO" id="GO:0010305">
    <property type="term" value="P:leaf vascular tissue pattern formation"/>
    <property type="evidence" value="ECO:0007669"/>
    <property type="project" value="TreeGrafter"/>
</dbReference>
<keyword evidence="1" id="KW-1133">Transmembrane helix</keyword>
<evidence type="ECO:0000313" key="4">
    <source>
        <dbReference type="Proteomes" id="UP000631114"/>
    </source>
</evidence>
<feature type="domain" description="VAN3-binding protein-like auxin canalisation" evidence="2">
    <location>
        <begin position="36"/>
        <end position="67"/>
    </location>
</feature>
<proteinExistence type="predicted"/>
<evidence type="ECO:0000259" key="2">
    <source>
        <dbReference type="Pfam" id="PF05703"/>
    </source>
</evidence>
<gene>
    <name evidence="3" type="ORF">IFM89_001061</name>
</gene>
<protein>
    <recommendedName>
        <fullName evidence="2">VAN3-binding protein-like auxin canalisation domain-containing protein</fullName>
    </recommendedName>
</protein>
<evidence type="ECO:0000313" key="3">
    <source>
        <dbReference type="EMBL" id="KAF9595589.1"/>
    </source>
</evidence>
<evidence type="ECO:0000256" key="1">
    <source>
        <dbReference type="SAM" id="Phobius"/>
    </source>
</evidence>
<dbReference type="InterPro" id="IPR040269">
    <property type="entry name" value="VAB"/>
</dbReference>
<dbReference type="GO" id="GO:0010087">
    <property type="term" value="P:phloem or xylem histogenesis"/>
    <property type="evidence" value="ECO:0007669"/>
    <property type="project" value="TreeGrafter"/>
</dbReference>